<dbReference type="RefSeq" id="WP_350939218.1">
    <property type="nucleotide sequence ID" value="NZ_JAYWLC010000036.1"/>
</dbReference>
<dbReference type="NCBIfam" id="NF047331">
    <property type="entry name" value="phage_HTJ"/>
    <property type="match status" value="1"/>
</dbReference>
<sequence length="67" mass="7505">MAWTAADITRMERAIATGARVVQINGERVEYRTLDEMRATLVMMKDQLSGAGTGRFQVTYPKTLRGL</sequence>
<evidence type="ECO:0000313" key="2">
    <source>
        <dbReference type="Proteomes" id="UP001438953"/>
    </source>
</evidence>
<evidence type="ECO:0000313" key="1">
    <source>
        <dbReference type="EMBL" id="MER5173921.1"/>
    </source>
</evidence>
<organism evidence="1 2">
    <name type="scientific">Thioclava kandeliae</name>
    <dbReference type="NCBI Taxonomy" id="3070818"/>
    <lineage>
        <taxon>Bacteria</taxon>
        <taxon>Pseudomonadati</taxon>
        <taxon>Pseudomonadota</taxon>
        <taxon>Alphaproteobacteria</taxon>
        <taxon>Rhodobacterales</taxon>
        <taxon>Paracoccaceae</taxon>
        <taxon>Thioclava</taxon>
    </lineage>
</organism>
<comment type="caution">
    <text evidence="1">The sequence shown here is derived from an EMBL/GenBank/DDBJ whole genome shotgun (WGS) entry which is preliminary data.</text>
</comment>
<protein>
    <recommendedName>
        <fullName evidence="3">Phage tail protein</fullName>
    </recommendedName>
</protein>
<name>A0ABV1SLY9_9RHOB</name>
<gene>
    <name evidence="1" type="ORF">VSX56_19380</name>
</gene>
<accession>A0ABV1SLY9</accession>
<proteinExistence type="predicted"/>
<reference evidence="1 2" key="2">
    <citation type="submission" date="2024-06" db="EMBL/GenBank/DDBJ databases">
        <title>Thioclava kandeliae sp. nov. from a rhizosphere soil sample of Kandelia candel in a mangrove.</title>
        <authorList>
            <person name="Mu T."/>
        </authorList>
    </citation>
    <scope>NUCLEOTIDE SEQUENCE [LARGE SCALE GENOMIC DNA]</scope>
    <source>
        <strain evidence="1 2">CPCC 100088</strain>
    </source>
</reference>
<reference evidence="1 2" key="1">
    <citation type="submission" date="2024-01" db="EMBL/GenBank/DDBJ databases">
        <authorList>
            <person name="Deng Y."/>
            <person name="Su J."/>
        </authorList>
    </citation>
    <scope>NUCLEOTIDE SEQUENCE [LARGE SCALE GENOMIC DNA]</scope>
    <source>
        <strain evidence="1 2">CPCC 100088</strain>
    </source>
</reference>
<keyword evidence="2" id="KW-1185">Reference proteome</keyword>
<evidence type="ECO:0008006" key="3">
    <source>
        <dbReference type="Google" id="ProtNLM"/>
    </source>
</evidence>
<dbReference type="Proteomes" id="UP001438953">
    <property type="component" value="Unassembled WGS sequence"/>
</dbReference>
<dbReference type="EMBL" id="JAYWLC010000036">
    <property type="protein sequence ID" value="MER5173921.1"/>
    <property type="molecule type" value="Genomic_DNA"/>
</dbReference>